<proteinExistence type="predicted"/>
<name>A0ABY0IEF8_9BACT</name>
<sequence length="149" mass="17002">MSKLMICVDVTNESINSFKGQLKNYDWSRWDEVHFVHGFETQVYADTFYFASYPLESQMDDIEKSVATLLQGLSKELIPSDYKGKVIGKCLFANSSKIALKEYAQENSIDEMIIETRGKHGFSGLFSSSFAEYMVGHAPCRLMILREND</sequence>
<dbReference type="Pfam" id="PF00582">
    <property type="entry name" value="Usp"/>
    <property type="match status" value="1"/>
</dbReference>
<dbReference type="InterPro" id="IPR014729">
    <property type="entry name" value="Rossmann-like_a/b/a_fold"/>
</dbReference>
<evidence type="ECO:0000259" key="1">
    <source>
        <dbReference type="Pfam" id="PF00582"/>
    </source>
</evidence>
<protein>
    <submittedName>
        <fullName evidence="2">Universal stress protein</fullName>
    </submittedName>
</protein>
<evidence type="ECO:0000313" key="2">
    <source>
        <dbReference type="EMBL" id="RZF20478.1"/>
    </source>
</evidence>
<dbReference type="InterPro" id="IPR006016">
    <property type="entry name" value="UspA"/>
</dbReference>
<dbReference type="EMBL" id="QDKL01000003">
    <property type="protein sequence ID" value="RZF20478.1"/>
    <property type="molecule type" value="Genomic_DNA"/>
</dbReference>
<dbReference type="Proteomes" id="UP000443582">
    <property type="component" value="Unassembled WGS sequence"/>
</dbReference>
<dbReference type="RefSeq" id="WP_115362326.1">
    <property type="nucleotide sequence ID" value="NZ_QDKL01000003.1"/>
</dbReference>
<feature type="domain" description="UspA" evidence="1">
    <location>
        <begin position="31"/>
        <end position="146"/>
    </location>
</feature>
<organism evidence="2 3">
    <name type="scientific">Halobacteriovorax vibrionivorans</name>
    <dbReference type="NCBI Taxonomy" id="2152716"/>
    <lineage>
        <taxon>Bacteria</taxon>
        <taxon>Pseudomonadati</taxon>
        <taxon>Bdellovibrionota</taxon>
        <taxon>Bacteriovoracia</taxon>
        <taxon>Bacteriovoracales</taxon>
        <taxon>Halobacteriovoraceae</taxon>
        <taxon>Halobacteriovorax</taxon>
    </lineage>
</organism>
<keyword evidence="3" id="KW-1185">Reference proteome</keyword>
<evidence type="ECO:0000313" key="3">
    <source>
        <dbReference type="Proteomes" id="UP000443582"/>
    </source>
</evidence>
<gene>
    <name evidence="2" type="ORF">DAY19_10845</name>
</gene>
<accession>A0ABY0IEF8</accession>
<reference evidence="3" key="1">
    <citation type="journal article" date="2019" name="Int. J. Syst. Evol. Microbiol.">
        <title>Halobacteriovorax valvorus sp. nov., a novel prokaryotic predator isolated from coastal seawater of China.</title>
        <authorList>
            <person name="Chen M.-X."/>
        </authorList>
    </citation>
    <scope>NUCLEOTIDE SEQUENCE [LARGE SCALE GENOMIC DNA]</scope>
    <source>
        <strain evidence="3">BL9</strain>
    </source>
</reference>
<dbReference type="Gene3D" id="3.40.50.620">
    <property type="entry name" value="HUPs"/>
    <property type="match status" value="1"/>
</dbReference>
<comment type="caution">
    <text evidence="2">The sequence shown here is derived from an EMBL/GenBank/DDBJ whole genome shotgun (WGS) entry which is preliminary data.</text>
</comment>
<dbReference type="SUPFAM" id="SSF52402">
    <property type="entry name" value="Adenine nucleotide alpha hydrolases-like"/>
    <property type="match status" value="1"/>
</dbReference>